<dbReference type="GO" id="GO:1901135">
    <property type="term" value="P:carbohydrate derivative metabolic process"/>
    <property type="evidence" value="ECO:0007669"/>
    <property type="project" value="InterPro"/>
</dbReference>
<name>A0A1S9PLT6_9SPHI</name>
<dbReference type="PROSITE" id="PS51464">
    <property type="entry name" value="SIS"/>
    <property type="match status" value="1"/>
</dbReference>
<dbReference type="InterPro" id="IPR046348">
    <property type="entry name" value="SIS_dom_sf"/>
</dbReference>
<dbReference type="Gene3D" id="3.40.50.10490">
    <property type="entry name" value="Glucose-6-phosphate isomerase like protein, domain 1"/>
    <property type="match status" value="1"/>
</dbReference>
<sequence>MGKPFHSELEQVWETYDWALHQQVDEIRSDLLHNIKKPLYIVGSGGSLSVCHHIAALYQSNGMMAKAVTPLELYYSRHALRDSNVLFVSASGKNTDILFGYKVAIAYEPNKIYSICMKRNTPLSKLATKVSISKHFDFNLPSGKDGFLATNSLIAFFTLSNRIFSGTHQKVSFNSFEFQQDVDHFLEQVSSDHTFLVLHAGWGTSVAVDIESKLAEAALGNVLIADWRNFGHGRHHWFDKRGGTSAIISITTPQEKQLADKTLALLPKGISVLHITTDIEGPSASIELLIKTFYFVEKLGTLQGIDPGRPGVPEYGRKLYHLSYQKLYNVNDQTLKKTAITRKADVQSFDALTPIEQTYWSNAYDAFVRKLQDANFGAAIFDYDGTLCSASNRFIGVDEKIASGLNIILEKGFIIGIATGRGKSAREDLQKAIDEKFWPRVLVGYYNCGEIGLLSDNTLPDKKKVANQSLIYIYEQLKLYKFPFEIFPELKANQLVIEIKDKSQWAKVRQSIIQLVIRLDVPNIQILESSHSMDIIDQAETNKLNIVEYCLTLAKKHGLMPEVICFGDKGKWPGNDHQLLSTCYSLSVDEVTALTDSCWNLSQASIKNTDAMLGYMSALKFSEKYFQIQL</sequence>
<proteinExistence type="predicted"/>
<dbReference type="InterPro" id="IPR036412">
    <property type="entry name" value="HAD-like_sf"/>
</dbReference>
<evidence type="ECO:0000313" key="3">
    <source>
        <dbReference type="Proteomes" id="UP000189739"/>
    </source>
</evidence>
<dbReference type="InterPro" id="IPR001347">
    <property type="entry name" value="SIS_dom"/>
</dbReference>
<evidence type="ECO:0000313" key="2">
    <source>
        <dbReference type="EMBL" id="OOQ61923.1"/>
    </source>
</evidence>
<dbReference type="SUPFAM" id="SSF53697">
    <property type="entry name" value="SIS domain"/>
    <property type="match status" value="1"/>
</dbReference>
<dbReference type="SUPFAM" id="SSF56784">
    <property type="entry name" value="HAD-like"/>
    <property type="match status" value="1"/>
</dbReference>
<dbReference type="RefSeq" id="WP_078346106.1">
    <property type="nucleotide sequence ID" value="NZ_MBTF01000001.1"/>
</dbReference>
<dbReference type="EMBL" id="MBTF01000001">
    <property type="protein sequence ID" value="OOQ61923.1"/>
    <property type="molecule type" value="Genomic_DNA"/>
</dbReference>
<evidence type="ECO:0000259" key="1">
    <source>
        <dbReference type="PROSITE" id="PS51464"/>
    </source>
</evidence>
<dbReference type="OrthoDB" id="1489290at2"/>
<dbReference type="AlphaFoldDB" id="A0A1S9PLT6"/>
<feature type="domain" description="SIS" evidence="1">
    <location>
        <begin position="28"/>
        <end position="186"/>
    </location>
</feature>
<dbReference type="Pfam" id="PF08282">
    <property type="entry name" value="Hydrolase_3"/>
    <property type="match status" value="1"/>
</dbReference>
<keyword evidence="3" id="KW-1185">Reference proteome</keyword>
<accession>A0A1S9PLT6</accession>
<organism evidence="2 3">
    <name type="scientific">Mucilaginibacter pedocola</name>
    <dbReference type="NCBI Taxonomy" id="1792845"/>
    <lineage>
        <taxon>Bacteria</taxon>
        <taxon>Pseudomonadati</taxon>
        <taxon>Bacteroidota</taxon>
        <taxon>Sphingobacteriia</taxon>
        <taxon>Sphingobacteriales</taxon>
        <taxon>Sphingobacteriaceae</taxon>
        <taxon>Mucilaginibacter</taxon>
    </lineage>
</organism>
<dbReference type="STRING" id="1792845.BC343_02350"/>
<gene>
    <name evidence="2" type="ORF">BC343_02350</name>
</gene>
<dbReference type="GO" id="GO:0097367">
    <property type="term" value="F:carbohydrate derivative binding"/>
    <property type="evidence" value="ECO:0007669"/>
    <property type="project" value="InterPro"/>
</dbReference>
<dbReference type="Proteomes" id="UP000189739">
    <property type="component" value="Unassembled WGS sequence"/>
</dbReference>
<reference evidence="2 3" key="1">
    <citation type="submission" date="2016-07" db="EMBL/GenBank/DDBJ databases">
        <title>Genomic analysis of zinc-resistant bacterium Mucilaginibacter pedocola TBZ30.</title>
        <authorList>
            <person name="Huang J."/>
            <person name="Tang J."/>
        </authorList>
    </citation>
    <scope>NUCLEOTIDE SEQUENCE [LARGE SCALE GENOMIC DNA]</scope>
    <source>
        <strain evidence="2 3">TBZ30</strain>
    </source>
</reference>
<protein>
    <recommendedName>
        <fullName evidence="1">SIS domain-containing protein</fullName>
    </recommendedName>
</protein>
<comment type="caution">
    <text evidence="2">The sequence shown here is derived from an EMBL/GenBank/DDBJ whole genome shotgun (WGS) entry which is preliminary data.</text>
</comment>